<protein>
    <submittedName>
        <fullName evidence="4">ABC transporter substrate-binding protein</fullName>
    </submittedName>
</protein>
<feature type="domain" description="Leucine-binding protein" evidence="3">
    <location>
        <begin position="35"/>
        <end position="382"/>
    </location>
</feature>
<dbReference type="AlphaFoldDB" id="A0A975YJJ4"/>
<dbReference type="InterPro" id="IPR051010">
    <property type="entry name" value="BCAA_transport"/>
</dbReference>
<evidence type="ECO:0000313" key="4">
    <source>
        <dbReference type="EMBL" id="QXM24518.1"/>
    </source>
</evidence>
<sequence length="438" mass="48351">MRLTRRAALSAAAATLAAPTILPRNAIAQQRPSELRLGISTFLSGPSSVFGVPGRNAADLLIEQLNASGGIGGVPIRSVVIDEAPGVDFLLGECRRLAQNEGVDVMLASISSGSCLAVAPLAEQLRLPTILWDCGTQRIFEENSFRYAVRTQANAVPEIVAPLLYLLRARPEFSTLAVVNQDYAWGRDSWAIWKGAMDAIKPGVRVVAELFPRFGATDFSTEITRLQALRPDVIFSTSWGGELDTFIRQAAERRLFERSTFVLPLAESSLERVGKTLPPGVIVGARGDHWFLHPTARDTELLKNFTEAYRRRFNLYPIYPTFHMAQALYGLKAGYEKAIAANGGRWPSREQLMDTMRGLEFRHLTGTMKIRDDGQGLEPMLVGVTRHVDSYPFPVLDQMILYPPELVMNPTGTKGVEWVRLLTPAAVRRAPAPIAWRA</sequence>
<dbReference type="InterPro" id="IPR028081">
    <property type="entry name" value="Leu-bd"/>
</dbReference>
<evidence type="ECO:0000259" key="3">
    <source>
        <dbReference type="Pfam" id="PF13458"/>
    </source>
</evidence>
<keyword evidence="5" id="KW-1185">Reference proteome</keyword>
<accession>A0A975YJJ4</accession>
<dbReference type="Pfam" id="PF13458">
    <property type="entry name" value="Peripla_BP_6"/>
    <property type="match status" value="1"/>
</dbReference>
<proteinExistence type="predicted"/>
<evidence type="ECO:0000256" key="1">
    <source>
        <dbReference type="ARBA" id="ARBA00022729"/>
    </source>
</evidence>
<evidence type="ECO:0000256" key="2">
    <source>
        <dbReference type="ARBA" id="ARBA00022970"/>
    </source>
</evidence>
<name>A0A975YJJ4_9PROT</name>
<dbReference type="PANTHER" id="PTHR30483">
    <property type="entry name" value="LEUCINE-SPECIFIC-BINDING PROTEIN"/>
    <property type="match status" value="1"/>
</dbReference>
<dbReference type="GO" id="GO:0006865">
    <property type="term" value="P:amino acid transport"/>
    <property type="evidence" value="ECO:0007669"/>
    <property type="project" value="UniProtKB-KW"/>
</dbReference>
<reference evidence="4" key="1">
    <citation type="submission" date="2021-06" db="EMBL/GenBank/DDBJ databases">
        <title>Elioraea tepida, sp. nov., a moderately thermophilic aerobic anoxygenic phototrophic bacterium isolated from an alkaline siliceous hot spring mat community in Yellowstone National Park, WY, USA.</title>
        <authorList>
            <person name="Saini M.K."/>
            <person name="Yoshida S."/>
            <person name="Sebastian A."/>
            <person name="Hirose S."/>
            <person name="Hara E."/>
            <person name="Tamaki H."/>
            <person name="Soulier N.T."/>
            <person name="Albert I."/>
            <person name="Hanada S."/>
            <person name="Bryant D.A."/>
            <person name="Tank M."/>
        </authorList>
    </citation>
    <scope>NUCLEOTIDE SEQUENCE</scope>
    <source>
        <strain evidence="4">MS-P2</strain>
    </source>
</reference>
<dbReference type="EMBL" id="CP076448">
    <property type="protein sequence ID" value="QXM24518.1"/>
    <property type="molecule type" value="Genomic_DNA"/>
</dbReference>
<keyword evidence="1" id="KW-0732">Signal</keyword>
<dbReference type="RefSeq" id="WP_218285575.1">
    <property type="nucleotide sequence ID" value="NZ_CP076448.1"/>
</dbReference>
<gene>
    <name evidence="4" type="ORF">KO353_14965</name>
</gene>
<dbReference type="InterPro" id="IPR006311">
    <property type="entry name" value="TAT_signal"/>
</dbReference>
<keyword evidence="2" id="KW-0813">Transport</keyword>
<dbReference type="Proteomes" id="UP000694001">
    <property type="component" value="Chromosome"/>
</dbReference>
<organism evidence="4 5">
    <name type="scientific">Elioraea tepida</name>
    <dbReference type="NCBI Taxonomy" id="2843330"/>
    <lineage>
        <taxon>Bacteria</taxon>
        <taxon>Pseudomonadati</taxon>
        <taxon>Pseudomonadota</taxon>
        <taxon>Alphaproteobacteria</taxon>
        <taxon>Acetobacterales</taxon>
        <taxon>Elioraeaceae</taxon>
        <taxon>Elioraea</taxon>
    </lineage>
</organism>
<dbReference type="PROSITE" id="PS51318">
    <property type="entry name" value="TAT"/>
    <property type="match status" value="1"/>
</dbReference>
<dbReference type="KEGG" id="elio:KO353_14965"/>
<evidence type="ECO:0000313" key="5">
    <source>
        <dbReference type="Proteomes" id="UP000694001"/>
    </source>
</evidence>
<dbReference type="PANTHER" id="PTHR30483:SF37">
    <property type="entry name" value="ABC TRANSPORTER SUBSTRATE-BINDING PROTEIN"/>
    <property type="match status" value="1"/>
</dbReference>
<keyword evidence="2" id="KW-0029">Amino-acid transport</keyword>
<dbReference type="CDD" id="cd06330">
    <property type="entry name" value="PBP1_As_SBP-like"/>
    <property type="match status" value="1"/>
</dbReference>